<evidence type="ECO:0000313" key="4">
    <source>
        <dbReference type="Proteomes" id="UP000199662"/>
    </source>
</evidence>
<dbReference type="InterPro" id="IPR036095">
    <property type="entry name" value="PTS_EIIB-like_sf"/>
</dbReference>
<evidence type="ECO:0000313" key="3">
    <source>
        <dbReference type="EMBL" id="SEJ67681.1"/>
    </source>
</evidence>
<name>A0A1H7APV0_9FIRM</name>
<dbReference type="SUPFAM" id="SSF52794">
    <property type="entry name" value="PTS system IIB component-like"/>
    <property type="match status" value="1"/>
</dbReference>
<dbReference type="RefSeq" id="WP_091832606.1">
    <property type="nucleotide sequence ID" value="NZ_FNZK01000013.1"/>
</dbReference>
<dbReference type="STRING" id="84035.SAMN05660742_11395"/>
<sequence length="101" mass="10731">MGKVKIMCVCGTGIATSTVVHNGVANMCKKNNIEYEIIQCKSLEVKSKLNTFSPDLIVSTTTISTTTTIPIISGIAFLSGVGLEKVEEQIITALKQTLGVI</sequence>
<proteinExistence type="predicted"/>
<organism evidence="3 4">
    <name type="scientific">Propionispira arboris</name>
    <dbReference type="NCBI Taxonomy" id="84035"/>
    <lineage>
        <taxon>Bacteria</taxon>
        <taxon>Bacillati</taxon>
        <taxon>Bacillota</taxon>
        <taxon>Negativicutes</taxon>
        <taxon>Selenomonadales</taxon>
        <taxon>Selenomonadaceae</taxon>
        <taxon>Propionispira</taxon>
    </lineage>
</organism>
<keyword evidence="4" id="KW-1185">Reference proteome</keyword>
<dbReference type="Gene3D" id="3.40.50.2300">
    <property type="match status" value="1"/>
</dbReference>
<dbReference type="EMBL" id="FNZK01000013">
    <property type="protein sequence ID" value="SEJ67681.1"/>
    <property type="molecule type" value="Genomic_DNA"/>
</dbReference>
<gene>
    <name evidence="3" type="ORF">SAMN05660742_11395</name>
</gene>
<accession>A0A1H7APV0</accession>
<dbReference type="GO" id="GO:0009401">
    <property type="term" value="P:phosphoenolpyruvate-dependent sugar phosphotransferase system"/>
    <property type="evidence" value="ECO:0007669"/>
    <property type="project" value="InterPro"/>
</dbReference>
<evidence type="ECO:0000256" key="1">
    <source>
        <dbReference type="ARBA" id="ARBA00022679"/>
    </source>
</evidence>
<dbReference type="GO" id="GO:0008982">
    <property type="term" value="F:protein-N(PI)-phosphohistidine-sugar phosphotransferase activity"/>
    <property type="evidence" value="ECO:0007669"/>
    <property type="project" value="InterPro"/>
</dbReference>
<dbReference type="AlphaFoldDB" id="A0A1H7APV0"/>
<protein>
    <submittedName>
        <fullName evidence="3">PTS system, galactitol-specific IIB component</fullName>
    </submittedName>
</protein>
<evidence type="ECO:0000259" key="2">
    <source>
        <dbReference type="PROSITE" id="PS51099"/>
    </source>
</evidence>
<dbReference type="Pfam" id="PF02302">
    <property type="entry name" value="PTS_IIB"/>
    <property type="match status" value="1"/>
</dbReference>
<dbReference type="Proteomes" id="UP000199662">
    <property type="component" value="Unassembled WGS sequence"/>
</dbReference>
<dbReference type="InterPro" id="IPR013011">
    <property type="entry name" value="PTS_EIIB_2"/>
</dbReference>
<reference evidence="3 4" key="1">
    <citation type="submission" date="2016-10" db="EMBL/GenBank/DDBJ databases">
        <authorList>
            <person name="de Groot N.N."/>
        </authorList>
    </citation>
    <scope>NUCLEOTIDE SEQUENCE [LARGE SCALE GENOMIC DNA]</scope>
    <source>
        <strain evidence="3 4">DSM 2179</strain>
    </source>
</reference>
<keyword evidence="1" id="KW-0808">Transferase</keyword>
<dbReference type="InterPro" id="IPR003501">
    <property type="entry name" value="PTS_EIIB_2/3"/>
</dbReference>
<dbReference type="PROSITE" id="PS51099">
    <property type="entry name" value="PTS_EIIB_TYPE_2"/>
    <property type="match status" value="1"/>
</dbReference>
<feature type="domain" description="PTS EIIB type-2" evidence="2">
    <location>
        <begin position="4"/>
        <end position="98"/>
    </location>
</feature>